<evidence type="ECO:0000256" key="1">
    <source>
        <dbReference type="SAM" id="MobiDB-lite"/>
    </source>
</evidence>
<comment type="caution">
    <text evidence="2">The sequence shown here is derived from an EMBL/GenBank/DDBJ whole genome shotgun (WGS) entry which is preliminary data.</text>
</comment>
<evidence type="ECO:0000313" key="2">
    <source>
        <dbReference type="EMBL" id="KAL1123646.1"/>
    </source>
</evidence>
<gene>
    <name evidence="2" type="ORF">AAG570_002722</name>
</gene>
<dbReference type="AlphaFoldDB" id="A0ABD0Y8G5"/>
<accession>A0ABD0Y8G5</accession>
<dbReference type="Proteomes" id="UP001558652">
    <property type="component" value="Unassembled WGS sequence"/>
</dbReference>
<sequence length="149" mass="17655">MAHYCSYPRDLHTKHPRAQRPTWLSTKTDLLGNRTLIRWHERAKGCKEKRDRVDRYKRRKTDPRFLAQYVVARKMSRHRLQLQNLATGRLRIVRTNESRPPAPTRSVGKLKKTGRHDCGRRRHCDVKLIQKSCISNSTEKIMAMDKPEN</sequence>
<keyword evidence="3" id="KW-1185">Reference proteome</keyword>
<proteinExistence type="predicted"/>
<feature type="region of interest" description="Disordered" evidence="1">
    <location>
        <begin position="97"/>
        <end position="116"/>
    </location>
</feature>
<reference evidence="2 3" key="1">
    <citation type="submission" date="2024-07" db="EMBL/GenBank/DDBJ databases">
        <title>Chromosome-level genome assembly of the water stick insect Ranatra chinensis (Heteroptera: Nepidae).</title>
        <authorList>
            <person name="Liu X."/>
        </authorList>
    </citation>
    <scope>NUCLEOTIDE SEQUENCE [LARGE SCALE GENOMIC DNA]</scope>
    <source>
        <strain evidence="2">Cailab_2021Rc</strain>
        <tissue evidence="2">Muscle</tissue>
    </source>
</reference>
<dbReference type="EMBL" id="JBFDAA010000012">
    <property type="protein sequence ID" value="KAL1123646.1"/>
    <property type="molecule type" value="Genomic_DNA"/>
</dbReference>
<name>A0ABD0Y8G5_9HEMI</name>
<protein>
    <submittedName>
        <fullName evidence="2">Uncharacterized protein</fullName>
    </submittedName>
</protein>
<evidence type="ECO:0000313" key="3">
    <source>
        <dbReference type="Proteomes" id="UP001558652"/>
    </source>
</evidence>
<feature type="region of interest" description="Disordered" evidence="1">
    <location>
        <begin position="1"/>
        <end position="20"/>
    </location>
</feature>
<organism evidence="2 3">
    <name type="scientific">Ranatra chinensis</name>
    <dbReference type="NCBI Taxonomy" id="642074"/>
    <lineage>
        <taxon>Eukaryota</taxon>
        <taxon>Metazoa</taxon>
        <taxon>Ecdysozoa</taxon>
        <taxon>Arthropoda</taxon>
        <taxon>Hexapoda</taxon>
        <taxon>Insecta</taxon>
        <taxon>Pterygota</taxon>
        <taxon>Neoptera</taxon>
        <taxon>Paraneoptera</taxon>
        <taxon>Hemiptera</taxon>
        <taxon>Heteroptera</taxon>
        <taxon>Panheteroptera</taxon>
        <taxon>Nepomorpha</taxon>
        <taxon>Nepidae</taxon>
        <taxon>Ranatrinae</taxon>
        <taxon>Ranatra</taxon>
    </lineage>
</organism>